<keyword evidence="8" id="KW-0862">Zinc</keyword>
<evidence type="ECO:0000256" key="7">
    <source>
        <dbReference type="ARBA" id="ARBA00022801"/>
    </source>
</evidence>
<evidence type="ECO:0000256" key="10">
    <source>
        <dbReference type="ARBA" id="ARBA00049295"/>
    </source>
</evidence>
<evidence type="ECO:0000313" key="13">
    <source>
        <dbReference type="Proteomes" id="UP000798951"/>
    </source>
</evidence>
<sequence>MQGLNVIADFDSSLGGFAGASYGGPHIFSRKGRQIRVSVFELPDPRDGGCMLAFGDIGCHPLVRIHSRCLYGDALGSDDCDCGQELERSMDLIQAEGAGVLVYLEQEGRGAGLAWKARGYRVGEMFGIDTFDSYRRLGLRVDSRHYDVAARAVRALGLTRVRLLTNNPDKCRALAEAGIEVDPVPLTITLASPRGKRYLQAKRVHRHHTIPVDDQVDNGRRRTWWWPGRRR</sequence>
<comment type="caution">
    <text evidence="12">The sequence shown here is derived from an EMBL/GenBank/DDBJ whole genome shotgun (WGS) entry which is preliminary data.</text>
</comment>
<keyword evidence="7" id="KW-0378">Hydrolase</keyword>
<dbReference type="InterPro" id="IPR000926">
    <property type="entry name" value="RibA"/>
</dbReference>
<evidence type="ECO:0000256" key="6">
    <source>
        <dbReference type="ARBA" id="ARBA00022741"/>
    </source>
</evidence>
<comment type="cofactor">
    <cofactor evidence="1">
        <name>Zn(2+)</name>
        <dbReference type="ChEBI" id="CHEBI:29105"/>
    </cofactor>
</comment>
<evidence type="ECO:0000256" key="3">
    <source>
        <dbReference type="ARBA" id="ARBA00012762"/>
    </source>
</evidence>
<evidence type="ECO:0000256" key="1">
    <source>
        <dbReference type="ARBA" id="ARBA00001947"/>
    </source>
</evidence>
<dbReference type="CDD" id="cd00641">
    <property type="entry name" value="GTP_cyclohydro2"/>
    <property type="match status" value="1"/>
</dbReference>
<evidence type="ECO:0000259" key="11">
    <source>
        <dbReference type="Pfam" id="PF00925"/>
    </source>
</evidence>
<feature type="domain" description="GTP cyclohydrolase II" evidence="11">
    <location>
        <begin position="37"/>
        <end position="181"/>
    </location>
</feature>
<dbReference type="Proteomes" id="UP000798951">
    <property type="component" value="Unassembled WGS sequence"/>
</dbReference>
<keyword evidence="9" id="KW-0342">GTP-binding</keyword>
<comment type="catalytic activity">
    <reaction evidence="10">
        <text>GTP + 4 H2O = 2,5-diamino-6-hydroxy-4-(5-phosphoribosylamino)-pyrimidine + formate + 2 phosphate + 3 H(+)</text>
        <dbReference type="Rhea" id="RHEA:23704"/>
        <dbReference type="ChEBI" id="CHEBI:15377"/>
        <dbReference type="ChEBI" id="CHEBI:15378"/>
        <dbReference type="ChEBI" id="CHEBI:15740"/>
        <dbReference type="ChEBI" id="CHEBI:37565"/>
        <dbReference type="ChEBI" id="CHEBI:43474"/>
        <dbReference type="ChEBI" id="CHEBI:58614"/>
        <dbReference type="EC" id="3.5.4.25"/>
    </reaction>
</comment>
<dbReference type="RefSeq" id="WP_067983535.1">
    <property type="nucleotide sequence ID" value="NZ_VMSD01000004.1"/>
</dbReference>
<evidence type="ECO:0000256" key="8">
    <source>
        <dbReference type="ARBA" id="ARBA00022833"/>
    </source>
</evidence>
<keyword evidence="4" id="KW-0686">Riboflavin biosynthesis</keyword>
<comment type="pathway">
    <text evidence="2">Cofactor biosynthesis; riboflavin biosynthesis; 5-amino-6-(D-ribitylamino)uracil from GTP: step 1/4.</text>
</comment>
<reference evidence="12 13" key="1">
    <citation type="submission" date="2019-07" db="EMBL/GenBank/DDBJ databases">
        <title>Genomic Encyclopedia of Type Strains, Phase IV (KMG-IV): sequencing the most valuable type-strain genomes for metagenomic binning, comparative biology and taxonomic classification.</title>
        <authorList>
            <person name="Goeker M."/>
        </authorList>
    </citation>
    <scope>NUCLEOTIDE SEQUENCE [LARGE SCALE GENOMIC DNA]</scope>
    <source>
        <strain evidence="12 13">DSM 44831</strain>
    </source>
</reference>
<keyword evidence="6" id="KW-0547">Nucleotide-binding</keyword>
<evidence type="ECO:0000256" key="5">
    <source>
        <dbReference type="ARBA" id="ARBA00022723"/>
    </source>
</evidence>
<name>A0ABQ6YNK5_9NOCA</name>
<dbReference type="NCBIfam" id="NF001591">
    <property type="entry name" value="PRK00393.1"/>
    <property type="match status" value="1"/>
</dbReference>
<dbReference type="PANTHER" id="PTHR21327:SF18">
    <property type="entry name" value="3,4-DIHYDROXY-2-BUTANONE 4-PHOSPHATE SYNTHASE"/>
    <property type="match status" value="1"/>
</dbReference>
<dbReference type="EMBL" id="VMSD01000004">
    <property type="protein sequence ID" value="KAF0847021.1"/>
    <property type="molecule type" value="Genomic_DNA"/>
</dbReference>
<evidence type="ECO:0000256" key="2">
    <source>
        <dbReference type="ARBA" id="ARBA00004853"/>
    </source>
</evidence>
<accession>A0ABQ6YNK5</accession>
<dbReference type="Pfam" id="PF00925">
    <property type="entry name" value="GTP_cyclohydro2"/>
    <property type="match status" value="1"/>
</dbReference>
<evidence type="ECO:0000256" key="9">
    <source>
        <dbReference type="ARBA" id="ARBA00023134"/>
    </source>
</evidence>
<dbReference type="PANTHER" id="PTHR21327">
    <property type="entry name" value="GTP CYCLOHYDROLASE II-RELATED"/>
    <property type="match status" value="1"/>
</dbReference>
<dbReference type="SUPFAM" id="SSF142695">
    <property type="entry name" value="RibA-like"/>
    <property type="match status" value="1"/>
</dbReference>
<protein>
    <recommendedName>
        <fullName evidence="3">GTP cyclohydrolase II</fullName>
        <ecNumber evidence="3">3.5.4.25</ecNumber>
    </recommendedName>
</protein>
<keyword evidence="5" id="KW-0479">Metal-binding</keyword>
<evidence type="ECO:0000256" key="4">
    <source>
        <dbReference type="ARBA" id="ARBA00022619"/>
    </source>
</evidence>
<dbReference type="Gene3D" id="3.40.50.10990">
    <property type="entry name" value="GTP cyclohydrolase II"/>
    <property type="match status" value="1"/>
</dbReference>
<organism evidence="12 13">
    <name type="scientific">Nocardia caishijiensis</name>
    <dbReference type="NCBI Taxonomy" id="184756"/>
    <lineage>
        <taxon>Bacteria</taxon>
        <taxon>Bacillati</taxon>
        <taxon>Actinomycetota</taxon>
        <taxon>Actinomycetes</taxon>
        <taxon>Mycobacteriales</taxon>
        <taxon>Nocardiaceae</taxon>
        <taxon>Nocardia</taxon>
    </lineage>
</organism>
<proteinExistence type="predicted"/>
<gene>
    <name evidence="12" type="ORF">FNL39_104443</name>
</gene>
<evidence type="ECO:0000313" key="12">
    <source>
        <dbReference type="EMBL" id="KAF0847021.1"/>
    </source>
</evidence>
<dbReference type="InterPro" id="IPR032677">
    <property type="entry name" value="GTP_cyclohydro_II"/>
</dbReference>
<keyword evidence="13" id="KW-1185">Reference proteome</keyword>
<dbReference type="InterPro" id="IPR036144">
    <property type="entry name" value="RibA-like_sf"/>
</dbReference>
<dbReference type="EC" id="3.5.4.25" evidence="3"/>